<evidence type="ECO:0000313" key="1">
    <source>
        <dbReference type="EMBL" id="MDR7269098.1"/>
    </source>
</evidence>
<dbReference type="Pfam" id="PF10604">
    <property type="entry name" value="Polyketide_cyc2"/>
    <property type="match status" value="1"/>
</dbReference>
<accession>A0ABU1YK41</accession>
<dbReference type="RefSeq" id="WP_310263450.1">
    <property type="nucleotide sequence ID" value="NZ_JAVDXU010000001.1"/>
</dbReference>
<dbReference type="EMBL" id="JAVDXU010000001">
    <property type="protein sequence ID" value="MDR7269098.1"/>
    <property type="molecule type" value="Genomic_DNA"/>
</dbReference>
<evidence type="ECO:0000313" key="2">
    <source>
        <dbReference type="Proteomes" id="UP001180453"/>
    </source>
</evidence>
<reference evidence="1 2" key="1">
    <citation type="submission" date="2023-07" db="EMBL/GenBank/DDBJ databases">
        <title>Sorghum-associated microbial communities from plants grown in Nebraska, USA.</title>
        <authorList>
            <person name="Schachtman D."/>
        </authorList>
    </citation>
    <scope>NUCLEOTIDE SEQUENCE [LARGE SCALE GENOMIC DNA]</scope>
    <source>
        <strain evidence="1 2">BE314</strain>
    </source>
</reference>
<gene>
    <name evidence="1" type="ORF">J2X20_001727</name>
</gene>
<dbReference type="CDD" id="cd07818">
    <property type="entry name" value="SRPBCC_1"/>
    <property type="match status" value="1"/>
</dbReference>
<protein>
    <submittedName>
        <fullName evidence="1">Uncharacterized protein YndB with AHSA1/START domain</fullName>
    </submittedName>
</protein>
<organism evidence="1 2">
    <name type="scientific">Roseateles saccharophilus</name>
    <name type="common">Pseudomonas saccharophila</name>
    <dbReference type="NCBI Taxonomy" id="304"/>
    <lineage>
        <taxon>Bacteria</taxon>
        <taxon>Pseudomonadati</taxon>
        <taxon>Pseudomonadota</taxon>
        <taxon>Betaproteobacteria</taxon>
        <taxon>Burkholderiales</taxon>
        <taxon>Sphaerotilaceae</taxon>
        <taxon>Roseateles</taxon>
    </lineage>
</organism>
<dbReference type="Gene3D" id="3.30.530.20">
    <property type="match status" value="1"/>
</dbReference>
<dbReference type="InterPro" id="IPR023393">
    <property type="entry name" value="START-like_dom_sf"/>
</dbReference>
<dbReference type="Proteomes" id="UP001180453">
    <property type="component" value="Unassembled WGS sequence"/>
</dbReference>
<keyword evidence="2" id="KW-1185">Reference proteome</keyword>
<name>A0ABU1YK41_ROSSA</name>
<sequence>MKVLKVLVIAIVALLLIVCVGGLLMSPKYTLSRTVKINAAPDKIYALIADPRGWKQWSAWNQRDPAMAIEYSGPASGPGAVWAWKSKSQGDGRMTFTTAEAPKRLAYELYFPDFNTTSTGDFRLDANGGATQVTWSMDGDMGSNPVYRWMGLFMDKMVGPDFDAGLANLKALAEKP</sequence>
<comment type="caution">
    <text evidence="1">The sequence shown here is derived from an EMBL/GenBank/DDBJ whole genome shotgun (WGS) entry which is preliminary data.</text>
</comment>
<dbReference type="InterPro" id="IPR019587">
    <property type="entry name" value="Polyketide_cyclase/dehydratase"/>
</dbReference>
<proteinExistence type="predicted"/>
<dbReference type="SUPFAM" id="SSF55961">
    <property type="entry name" value="Bet v1-like"/>
    <property type="match status" value="1"/>
</dbReference>